<dbReference type="InterPro" id="IPR021799">
    <property type="entry name" value="PIN-like_prokaryotic"/>
</dbReference>
<evidence type="ECO:0000313" key="1">
    <source>
        <dbReference type="EMBL" id="GAG32914.1"/>
    </source>
</evidence>
<name>X0WPK1_9ZZZZ</name>
<protein>
    <recommendedName>
        <fullName evidence="2">DUF3368 domain-containing protein</fullName>
    </recommendedName>
</protein>
<dbReference type="EMBL" id="BARS01045457">
    <property type="protein sequence ID" value="GAG32914.1"/>
    <property type="molecule type" value="Genomic_DNA"/>
</dbReference>
<dbReference type="PANTHER" id="PTHR39550:SF1">
    <property type="entry name" value="SLL0658 PROTEIN"/>
    <property type="match status" value="1"/>
</dbReference>
<dbReference type="AlphaFoldDB" id="X0WPK1"/>
<feature type="non-terminal residue" evidence="1">
    <location>
        <position position="1"/>
    </location>
</feature>
<reference evidence="1" key="1">
    <citation type="journal article" date="2014" name="Front. Microbiol.">
        <title>High frequency of phylogenetically diverse reductive dehalogenase-homologous genes in deep subseafloor sedimentary metagenomes.</title>
        <authorList>
            <person name="Kawai M."/>
            <person name="Futagami T."/>
            <person name="Toyoda A."/>
            <person name="Takaki Y."/>
            <person name="Nishi S."/>
            <person name="Hori S."/>
            <person name="Arai W."/>
            <person name="Tsubouchi T."/>
            <person name="Morono Y."/>
            <person name="Uchiyama I."/>
            <person name="Ito T."/>
            <person name="Fujiyama A."/>
            <person name="Inagaki F."/>
            <person name="Takami H."/>
        </authorList>
    </citation>
    <scope>NUCLEOTIDE SEQUENCE</scope>
    <source>
        <strain evidence="1">Expedition CK06-06</strain>
    </source>
</reference>
<organism evidence="1">
    <name type="scientific">marine sediment metagenome</name>
    <dbReference type="NCBI Taxonomy" id="412755"/>
    <lineage>
        <taxon>unclassified sequences</taxon>
        <taxon>metagenomes</taxon>
        <taxon>ecological metagenomes</taxon>
    </lineage>
</organism>
<sequence length="104" mass="11902">WIEKRDVSDQELVMRLNFILGLGESEAIALAKEIKADLIVLDDDKARKEAISEGLRVSGLLAFLVQAKEKGIIEKVKQFMDELRQKDFFISEDLYQYVIQKAGE</sequence>
<comment type="caution">
    <text evidence="1">The sequence shown here is derived from an EMBL/GenBank/DDBJ whole genome shotgun (WGS) entry which is preliminary data.</text>
</comment>
<gene>
    <name evidence="1" type="ORF">S01H1_68538</name>
</gene>
<accession>X0WPK1</accession>
<evidence type="ECO:0008006" key="2">
    <source>
        <dbReference type="Google" id="ProtNLM"/>
    </source>
</evidence>
<dbReference type="Pfam" id="PF11848">
    <property type="entry name" value="DUF3368"/>
    <property type="match status" value="1"/>
</dbReference>
<proteinExistence type="predicted"/>
<dbReference type="PANTHER" id="PTHR39550">
    <property type="entry name" value="SLL0658 PROTEIN"/>
    <property type="match status" value="1"/>
</dbReference>